<dbReference type="GO" id="GO:0016810">
    <property type="term" value="F:hydrolase activity, acting on carbon-nitrogen (but not peptide) bonds"/>
    <property type="evidence" value="ECO:0007669"/>
    <property type="project" value="InterPro"/>
</dbReference>
<dbReference type="Proteomes" id="UP000006304">
    <property type="component" value="Chromosome"/>
</dbReference>
<dbReference type="KEGG" id="nbr:O3I_022350"/>
<accession>K0EZU4</accession>
<keyword evidence="2" id="KW-0378">Hydrolase</keyword>
<reference evidence="2 3" key="1">
    <citation type="journal article" date="2012" name="J. Bacteriol.">
        <title>Complete genome sequence of Nocardia brasiliensis HUJEG-1.</title>
        <authorList>
            <person name="Vera-Cabrera L."/>
            <person name="Ortiz-Lopez R."/>
            <person name="Elizondo-Gonzalez R."/>
            <person name="Perez-Maya A.A."/>
            <person name="Ocampo-Candiani J."/>
        </authorList>
    </citation>
    <scope>NUCLEOTIDE SEQUENCE [LARGE SCALE GENOMIC DNA]</scope>
    <source>
        <strain evidence="3">ATCC 700358</strain>
    </source>
</reference>
<keyword evidence="3" id="KW-1185">Reference proteome</keyword>
<dbReference type="PANTHER" id="PTHR22642:SF2">
    <property type="entry name" value="PROTEIN LONG AFTER FAR-RED 3"/>
    <property type="match status" value="1"/>
</dbReference>
<dbReference type="SUPFAM" id="SSF51556">
    <property type="entry name" value="Metallo-dependent hydrolases"/>
    <property type="match status" value="1"/>
</dbReference>
<dbReference type="EMBL" id="CP003876">
    <property type="protein sequence ID" value="AFU02425.1"/>
    <property type="molecule type" value="Genomic_DNA"/>
</dbReference>
<dbReference type="SUPFAM" id="SSF51338">
    <property type="entry name" value="Composite domain of metallo-dependent hydrolases"/>
    <property type="match status" value="1"/>
</dbReference>
<protein>
    <submittedName>
        <fullName evidence="2">Amidohydrolase 3</fullName>
    </submittedName>
</protein>
<evidence type="ECO:0000313" key="3">
    <source>
        <dbReference type="Proteomes" id="UP000006304"/>
    </source>
</evidence>
<dbReference type="AlphaFoldDB" id="K0EZU4"/>
<dbReference type="Pfam" id="PF07969">
    <property type="entry name" value="Amidohydro_3"/>
    <property type="match status" value="1"/>
</dbReference>
<dbReference type="Gene3D" id="2.30.40.10">
    <property type="entry name" value="Urease, subunit C, domain 1"/>
    <property type="match status" value="1"/>
</dbReference>
<proteinExistence type="predicted"/>
<dbReference type="InterPro" id="IPR032466">
    <property type="entry name" value="Metal_Hydrolase"/>
</dbReference>
<dbReference type="Gene3D" id="3.20.20.140">
    <property type="entry name" value="Metal-dependent hydrolases"/>
    <property type="match status" value="1"/>
</dbReference>
<dbReference type="Gene3D" id="3.10.310.70">
    <property type="match status" value="1"/>
</dbReference>
<dbReference type="HOGENOM" id="CLU_009942_6_1_11"/>
<evidence type="ECO:0000313" key="2">
    <source>
        <dbReference type="EMBL" id="AFU02425.1"/>
    </source>
</evidence>
<organism evidence="2 3">
    <name type="scientific">Nocardia brasiliensis (strain ATCC 700358 / HUJEG-1)</name>
    <dbReference type="NCBI Taxonomy" id="1133849"/>
    <lineage>
        <taxon>Bacteria</taxon>
        <taxon>Bacillati</taxon>
        <taxon>Actinomycetota</taxon>
        <taxon>Actinomycetes</taxon>
        <taxon>Mycobacteriales</taxon>
        <taxon>Nocardiaceae</taxon>
        <taxon>Nocardia</taxon>
    </lineage>
</organism>
<dbReference type="InterPro" id="IPR011059">
    <property type="entry name" value="Metal-dep_hydrolase_composite"/>
</dbReference>
<dbReference type="InterPro" id="IPR013108">
    <property type="entry name" value="Amidohydro_3"/>
</dbReference>
<gene>
    <name evidence="2" type="ORF">O3I_022350</name>
</gene>
<name>K0EZU4_NOCB7</name>
<dbReference type="PANTHER" id="PTHR22642">
    <property type="entry name" value="IMIDAZOLONEPROPIONASE"/>
    <property type="match status" value="1"/>
</dbReference>
<dbReference type="eggNOG" id="COG1574">
    <property type="taxonomic scope" value="Bacteria"/>
</dbReference>
<feature type="domain" description="Amidohydrolase 3" evidence="1">
    <location>
        <begin position="59"/>
        <end position="550"/>
    </location>
</feature>
<dbReference type="InterPro" id="IPR033932">
    <property type="entry name" value="YtcJ-like"/>
</dbReference>
<evidence type="ECO:0000259" key="1">
    <source>
        <dbReference type="Pfam" id="PF07969"/>
    </source>
</evidence>
<sequence>MSDKGAMADSAELHTDATVWTADESVPRASSFLVRNGIIAAVDPTAELLTGRETVVEHGGAFVLPGFGDVHTHHLVAGRADLYELALRATDSLDAVLGAVADWAAGLEPDAWVVGGGWGSTLAETISSQDVLSRLDRAAGGRPVLLRDDSCHNRWVSSRAMELAGIDGASPDPAEGAVVRDRVTGAPVGLLIESALIPVERAYATALGDSTARDAAGCRRAVEMLHSYGITHFQDAAASLPMLRALADLDKRGDLSAWVVTSAQINDRIFGTHPVGAPLLDAAEQYRTTHHRPDFVKIFLDGVPTSRTALFLEPYLPDAEHGNAWVGESAMTPAELTGWLIEVAGRGLGAKVHCTGDGAVRMLLDAVAELRAAGYADTIVQLAHGEYIADADLPRVAELKVVADLSPPLWFPGVIFEAHCHCLPRERANRMCPNRTLLDSGVLLAGGSDWPVTPSPNPWIGIQGLVTRADPTGAYPGTLGLEQALTLTEALRAYTIGVARASRLGAVTGSLTPGKSADFTVLDRDPFEADPTALIETKSVATWFAGRAVHRAAS</sequence>
<dbReference type="RefSeq" id="WP_014985280.1">
    <property type="nucleotide sequence ID" value="NC_018681.1"/>
</dbReference>
<dbReference type="STRING" id="1133849.O3I_022350"/>
<dbReference type="CDD" id="cd01300">
    <property type="entry name" value="YtcJ_like"/>
    <property type="match status" value="1"/>
</dbReference>